<dbReference type="OrthoDB" id="3208379at2759"/>
<protein>
    <submittedName>
        <fullName evidence="2">Uncharacterized protein</fullName>
    </submittedName>
</protein>
<dbReference type="EMBL" id="JACAZI010000032">
    <property type="protein sequence ID" value="KAF7331070.1"/>
    <property type="molecule type" value="Genomic_DNA"/>
</dbReference>
<sequence>MLAPKEGCTKQEAVCFSLYKSLCQSSIHPHMPETSKARHYPVELAERNDGDWVPCERLDGSQYHVKTRAGDEPSSVHCTLVVDDWRQKPTADNKSNSLSSSSCEEAYFREGDEWLLIIHSSQTAWYPVQHKEADMKTKQKLYWTYISTHPAHAERSMAVWMAAAHKQALVYLKWCSFEALTSSTAKTPFPLKHSQDLANLLRSLPEDSADAETLAACQVLAVDTQASSSQAADRELHSRGKASEVSATESAVRESYKLQKALIAKVLAAKYSQQGAMDASSETNNPAKPSKALDALFGIVDFASLGSFFRYLHRLEEVRDTLLTDDQWRDHIWRLVKEWEEFNLISTVLLSASAGILALNNIGGVPRTAILISILSSFGSITTGLYCISMYQPRAPNSRESVDRTNAMDVFQYTQYTLTHKGIALVLGLPMAFLVWSLVSFMVGIIAFNIVGTETSGHVSPLAYAVVSVAAVVFLLIALAFYSLSRLWGPRQGGTLLGTIREHYMKVMRHWRPLNESDKSAV</sequence>
<keyword evidence="3" id="KW-1185">Reference proteome</keyword>
<dbReference type="AlphaFoldDB" id="A0A8H6WYT2"/>
<keyword evidence="1" id="KW-0472">Membrane</keyword>
<feature type="transmembrane region" description="Helical" evidence="1">
    <location>
        <begin position="369"/>
        <end position="391"/>
    </location>
</feature>
<evidence type="ECO:0000313" key="3">
    <source>
        <dbReference type="Proteomes" id="UP000620124"/>
    </source>
</evidence>
<gene>
    <name evidence="2" type="ORF">MVEN_02447300</name>
</gene>
<evidence type="ECO:0000256" key="1">
    <source>
        <dbReference type="SAM" id="Phobius"/>
    </source>
</evidence>
<comment type="caution">
    <text evidence="2">The sequence shown here is derived from an EMBL/GenBank/DDBJ whole genome shotgun (WGS) entry which is preliminary data.</text>
</comment>
<feature type="transmembrane region" description="Helical" evidence="1">
    <location>
        <begin position="423"/>
        <end position="450"/>
    </location>
</feature>
<evidence type="ECO:0000313" key="2">
    <source>
        <dbReference type="EMBL" id="KAF7331070.1"/>
    </source>
</evidence>
<keyword evidence="1" id="KW-0812">Transmembrane</keyword>
<proteinExistence type="predicted"/>
<reference evidence="2" key="1">
    <citation type="submission" date="2020-05" db="EMBL/GenBank/DDBJ databases">
        <title>Mycena genomes resolve the evolution of fungal bioluminescence.</title>
        <authorList>
            <person name="Tsai I.J."/>
        </authorList>
    </citation>
    <scope>NUCLEOTIDE SEQUENCE</scope>
    <source>
        <strain evidence="2">CCC161011</strain>
    </source>
</reference>
<feature type="transmembrane region" description="Helical" evidence="1">
    <location>
        <begin position="462"/>
        <end position="482"/>
    </location>
</feature>
<organism evidence="2 3">
    <name type="scientific">Mycena venus</name>
    <dbReference type="NCBI Taxonomy" id="2733690"/>
    <lineage>
        <taxon>Eukaryota</taxon>
        <taxon>Fungi</taxon>
        <taxon>Dikarya</taxon>
        <taxon>Basidiomycota</taxon>
        <taxon>Agaricomycotina</taxon>
        <taxon>Agaricomycetes</taxon>
        <taxon>Agaricomycetidae</taxon>
        <taxon>Agaricales</taxon>
        <taxon>Marasmiineae</taxon>
        <taxon>Mycenaceae</taxon>
        <taxon>Mycena</taxon>
    </lineage>
</organism>
<accession>A0A8H6WYT2</accession>
<dbReference type="Proteomes" id="UP000620124">
    <property type="component" value="Unassembled WGS sequence"/>
</dbReference>
<keyword evidence="1" id="KW-1133">Transmembrane helix</keyword>
<name>A0A8H6WYT2_9AGAR</name>